<gene>
    <name evidence="3" type="ORF">CFK41_14490</name>
</gene>
<dbReference type="GO" id="GO:0016805">
    <property type="term" value="F:dipeptidase activity"/>
    <property type="evidence" value="ECO:0007669"/>
    <property type="project" value="UniProtKB-KW"/>
</dbReference>
<comment type="catalytic activity">
    <reaction evidence="1">
        <text>an L-aminoacyl-L-amino acid + H2O = 2 an L-alpha-amino acid</text>
        <dbReference type="Rhea" id="RHEA:48940"/>
        <dbReference type="ChEBI" id="CHEBI:15377"/>
        <dbReference type="ChEBI" id="CHEBI:59869"/>
        <dbReference type="ChEBI" id="CHEBI:77460"/>
    </reaction>
</comment>
<accession>A0A291H0B4</accession>
<reference evidence="3 4" key="1">
    <citation type="journal article" date="2014" name="Int. J. Syst. Evol. Microbiol.">
        <title>Brachybacterium ginsengisoli sp. nov., isolated from soil of a ginseng field.</title>
        <authorList>
            <person name="Hoang V.A."/>
            <person name="Kim Y.J."/>
            <person name="Nguyen N.L."/>
            <person name="Yang D.C."/>
        </authorList>
    </citation>
    <scope>NUCLEOTIDE SEQUENCE [LARGE SCALE GENOMIC DNA]</scope>
    <source>
        <strain evidence="3 4">DCY80</strain>
    </source>
</reference>
<dbReference type="KEGG" id="bgg:CFK41_14490"/>
<keyword evidence="1" id="KW-0224">Dipeptidase</keyword>
<dbReference type="Pfam" id="PF03577">
    <property type="entry name" value="Peptidase_C69"/>
    <property type="match status" value="1"/>
</dbReference>
<feature type="region of interest" description="Disordered" evidence="2">
    <location>
        <begin position="1"/>
        <end position="30"/>
    </location>
</feature>
<evidence type="ECO:0000256" key="1">
    <source>
        <dbReference type="RuleBase" id="RU364089"/>
    </source>
</evidence>
<keyword evidence="4" id="KW-1185">Reference proteome</keyword>
<organism evidence="3 4">
    <name type="scientific">Brachybacterium ginsengisoli</name>
    <dbReference type="NCBI Taxonomy" id="1331682"/>
    <lineage>
        <taxon>Bacteria</taxon>
        <taxon>Bacillati</taxon>
        <taxon>Actinomycetota</taxon>
        <taxon>Actinomycetes</taxon>
        <taxon>Micrococcales</taxon>
        <taxon>Dermabacteraceae</taxon>
        <taxon>Brachybacterium</taxon>
    </lineage>
</organism>
<evidence type="ECO:0000313" key="3">
    <source>
        <dbReference type="EMBL" id="ATG55850.1"/>
    </source>
</evidence>
<evidence type="ECO:0000313" key="4">
    <source>
        <dbReference type="Proteomes" id="UP000217889"/>
    </source>
</evidence>
<dbReference type="EMBL" id="CP023564">
    <property type="protein sequence ID" value="ATG55850.1"/>
    <property type="molecule type" value="Genomic_DNA"/>
</dbReference>
<dbReference type="AlphaFoldDB" id="A0A291H0B4"/>
<dbReference type="EC" id="3.4.-.-" evidence="1"/>
<sequence length="76" mass="8228">MQRMLNPTSEDGDAGLPGESPDSDDLPWSRRSERLLTIEDVTDVLSSHHQGTVYDPLSAHGIAVELAQTVVELLTG</sequence>
<dbReference type="GO" id="GO:0006508">
    <property type="term" value="P:proteolysis"/>
    <property type="evidence" value="ECO:0007669"/>
    <property type="project" value="UniProtKB-KW"/>
</dbReference>
<comment type="similarity">
    <text evidence="1">Belongs to the peptidase C69 family.</text>
</comment>
<dbReference type="Proteomes" id="UP000217889">
    <property type="component" value="Chromosome"/>
</dbReference>
<dbReference type="InterPro" id="IPR005322">
    <property type="entry name" value="Peptidase_C69"/>
</dbReference>
<dbReference type="GO" id="GO:0070004">
    <property type="term" value="F:cysteine-type exopeptidase activity"/>
    <property type="evidence" value="ECO:0007669"/>
    <property type="project" value="InterPro"/>
</dbReference>
<dbReference type="OrthoDB" id="9764088at2"/>
<keyword evidence="1" id="KW-0645">Protease</keyword>
<evidence type="ECO:0000256" key="2">
    <source>
        <dbReference type="SAM" id="MobiDB-lite"/>
    </source>
</evidence>
<name>A0A291H0B4_9MICO</name>
<proteinExistence type="inferred from homology"/>
<protein>
    <recommendedName>
        <fullName evidence="1">Dipeptidase</fullName>
        <ecNumber evidence="1">3.4.-.-</ecNumber>
    </recommendedName>
</protein>
<keyword evidence="1" id="KW-0378">Hydrolase</keyword>